<protein>
    <submittedName>
        <fullName evidence="1">Uncharacterized protein</fullName>
    </submittedName>
</protein>
<sequence length="52" mass="6099">MLTQMLCKLNLHHHWHVDHNDDGGLYKRCLHCGKDSADGDGAANDWALRRWW</sequence>
<dbReference type="Proteomes" id="UP001262032">
    <property type="component" value="Unassembled WGS sequence"/>
</dbReference>
<evidence type="ECO:0000313" key="1">
    <source>
        <dbReference type="EMBL" id="MDR7163403.1"/>
    </source>
</evidence>
<organism evidence="1 2">
    <name type="scientific">Pseudarthrobacter oxydans</name>
    <name type="common">Arthrobacter oxydans</name>
    <dbReference type="NCBI Taxonomy" id="1671"/>
    <lineage>
        <taxon>Bacteria</taxon>
        <taxon>Bacillati</taxon>
        <taxon>Actinomycetota</taxon>
        <taxon>Actinomycetes</taxon>
        <taxon>Micrococcales</taxon>
        <taxon>Micrococcaceae</taxon>
        <taxon>Pseudarthrobacter</taxon>
    </lineage>
</organism>
<dbReference type="AlphaFoldDB" id="A0AAW8NBL6"/>
<dbReference type="EMBL" id="JAVDWN010000004">
    <property type="protein sequence ID" value="MDR7163403.1"/>
    <property type="molecule type" value="Genomic_DNA"/>
</dbReference>
<evidence type="ECO:0000313" key="2">
    <source>
        <dbReference type="Proteomes" id="UP001262032"/>
    </source>
</evidence>
<name>A0AAW8NBL6_PSEOX</name>
<proteinExistence type="predicted"/>
<gene>
    <name evidence="1" type="ORF">J2X12_001417</name>
</gene>
<accession>A0AAW8NBL6</accession>
<comment type="caution">
    <text evidence="1">The sequence shown here is derived from an EMBL/GenBank/DDBJ whole genome shotgun (WGS) entry which is preliminary data.</text>
</comment>
<reference evidence="1" key="1">
    <citation type="submission" date="2023-07" db="EMBL/GenBank/DDBJ databases">
        <title>Sorghum-associated microbial communities from plants grown in Nebraska, USA.</title>
        <authorList>
            <person name="Schachtman D."/>
        </authorList>
    </citation>
    <scope>NUCLEOTIDE SEQUENCE</scope>
    <source>
        <strain evidence="1">BE261</strain>
    </source>
</reference>